<name>A0A2P2D8H7_9LEPT</name>
<evidence type="ECO:0000313" key="1">
    <source>
        <dbReference type="EMBL" id="GBF40918.1"/>
    </source>
</evidence>
<evidence type="ECO:0000313" key="2">
    <source>
        <dbReference type="Proteomes" id="UP000245206"/>
    </source>
</evidence>
<dbReference type="Proteomes" id="UP000245206">
    <property type="component" value="Unassembled WGS sequence"/>
</dbReference>
<proteinExistence type="predicted"/>
<gene>
    <name evidence="1" type="ORF">LPTSP2_01840</name>
</gene>
<organism evidence="1 2">
    <name type="scientific">Leptospira ellinghausenii</name>
    <dbReference type="NCBI Taxonomy" id="1917822"/>
    <lineage>
        <taxon>Bacteria</taxon>
        <taxon>Pseudomonadati</taxon>
        <taxon>Spirochaetota</taxon>
        <taxon>Spirochaetia</taxon>
        <taxon>Leptospirales</taxon>
        <taxon>Leptospiraceae</taxon>
        <taxon>Leptospira</taxon>
    </lineage>
</organism>
<comment type="caution">
    <text evidence="1">The sequence shown here is derived from an EMBL/GenBank/DDBJ whole genome shotgun (WGS) entry which is preliminary data.</text>
</comment>
<dbReference type="AlphaFoldDB" id="A0A2P2D8H7"/>
<keyword evidence="2" id="KW-1185">Reference proteome</keyword>
<dbReference type="EMBL" id="BFAZ01000002">
    <property type="protein sequence ID" value="GBF40918.1"/>
    <property type="molecule type" value="Genomic_DNA"/>
</dbReference>
<sequence length="76" mass="8503">MSPVMFGYLAAQSALQAVRLPPVQETMYVNKFLSKVLSCLFWQDVEKNTTNPSVISKKKRFISYRLISASISSIGS</sequence>
<protein>
    <submittedName>
        <fullName evidence="1">Uncharacterized protein</fullName>
    </submittedName>
</protein>
<accession>A0A2P2D8H7</accession>
<reference evidence="2" key="1">
    <citation type="journal article" date="2019" name="Microbiol. Immunol.">
        <title>Molecular and phenotypic characterization of Leptospira johnsonii sp. nov., Leptospira ellinghausenii sp. nov. and Leptospira ryugenii sp. nov. isolated from soil and water in Japan.</title>
        <authorList>
            <person name="Masuzawa T."/>
            <person name="Saito M."/>
            <person name="Nakao R."/>
            <person name="Nikaido Y."/>
            <person name="Matsumoto M."/>
            <person name="Ogawa M."/>
            <person name="Yokoyama M."/>
            <person name="Hidaka Y."/>
            <person name="Tomita J."/>
            <person name="Sakakibara K."/>
            <person name="Suzuki K."/>
            <person name="Yasuda S."/>
            <person name="Sato H."/>
            <person name="Yamaguchi M."/>
            <person name="Yoshida S.I."/>
            <person name="Koizumi N."/>
            <person name="Kawamura Y."/>
        </authorList>
    </citation>
    <scope>NUCLEOTIDE SEQUENCE [LARGE SCALE GENOMIC DNA]</scope>
    <source>
        <strain evidence="2">E18</strain>
    </source>
</reference>